<evidence type="ECO:0000256" key="1">
    <source>
        <dbReference type="ARBA" id="ARBA00004651"/>
    </source>
</evidence>
<comment type="catalytic activity">
    <reaction evidence="6">
        <text>L-lysyl-tRNA(Lys) + a 1,2-diacyl-sn-glycero-3-phospho-(1'-sn-glycerol) = a 1,2-diacyl-sn-glycero-3-phospho-1'-(3'-O-L-lysyl)-sn-glycerol + tRNA(Lys)</text>
        <dbReference type="Rhea" id="RHEA:10668"/>
        <dbReference type="Rhea" id="RHEA-COMP:9696"/>
        <dbReference type="Rhea" id="RHEA-COMP:9697"/>
        <dbReference type="ChEBI" id="CHEBI:64716"/>
        <dbReference type="ChEBI" id="CHEBI:75792"/>
        <dbReference type="ChEBI" id="CHEBI:78442"/>
        <dbReference type="ChEBI" id="CHEBI:78529"/>
        <dbReference type="EC" id="2.3.2.3"/>
    </reaction>
</comment>
<reference evidence="8 10" key="2">
    <citation type="submission" date="2019-05" db="EMBL/GenBank/DDBJ databases">
        <title>The metagenome of a microbial culture collection derived from dairy environment covers the genomic content of the human microbiome.</title>
        <authorList>
            <person name="Roder T."/>
            <person name="Wuthrich D."/>
            <person name="Sattari Z."/>
            <person name="Von Ah U."/>
            <person name="Bar C."/>
            <person name="Ronchi F."/>
            <person name="Macpherson A.J."/>
            <person name="Ganal-Vonarburg S.C."/>
            <person name="Bruggmann R."/>
            <person name="Vergeres G."/>
        </authorList>
    </citation>
    <scope>NUCLEOTIDE SEQUENCE [LARGE SCALE GENOMIC DNA]</scope>
    <source>
        <strain evidence="8 10">FAM 18815</strain>
    </source>
</reference>
<reference evidence="7 9" key="1">
    <citation type="journal article" date="2015" name="Genome Announc.">
        <title>Expanding the biotechnology potential of lactobacilli through comparative genomics of 213 strains and associated genera.</title>
        <authorList>
            <person name="Sun Z."/>
            <person name="Harris H.M."/>
            <person name="McCann A."/>
            <person name="Guo C."/>
            <person name="Argimon S."/>
            <person name="Zhang W."/>
            <person name="Yang X."/>
            <person name="Jeffery I.B."/>
            <person name="Cooney J.C."/>
            <person name="Kagawa T.F."/>
            <person name="Liu W."/>
            <person name="Song Y."/>
            <person name="Salvetti E."/>
            <person name="Wrobel A."/>
            <person name="Rasinkangas P."/>
            <person name="Parkhill J."/>
            <person name="Rea M.C."/>
            <person name="O'Sullivan O."/>
            <person name="Ritari J."/>
            <person name="Douillard F.P."/>
            <person name="Paul Ross R."/>
            <person name="Yang R."/>
            <person name="Briner A.E."/>
            <person name="Felis G.E."/>
            <person name="de Vos W.M."/>
            <person name="Barrangou R."/>
            <person name="Klaenhammer T.R."/>
            <person name="Caufield P.W."/>
            <person name="Cui Y."/>
            <person name="Zhang H."/>
            <person name="O'Toole P.W."/>
        </authorList>
    </citation>
    <scope>NUCLEOTIDE SEQUENCE [LARGE SCALE GENOMIC DNA]</scope>
    <source>
        <strain evidence="7 9">DSM 18001</strain>
    </source>
</reference>
<organism evidence="7 9">
    <name type="scientific">Pediococcus stilesii</name>
    <dbReference type="NCBI Taxonomy" id="331679"/>
    <lineage>
        <taxon>Bacteria</taxon>
        <taxon>Bacillati</taxon>
        <taxon>Bacillota</taxon>
        <taxon>Bacilli</taxon>
        <taxon>Lactobacillales</taxon>
        <taxon>Lactobacillaceae</taxon>
        <taxon>Pediococcus</taxon>
    </lineage>
</organism>
<feature type="transmembrane region" description="Helical" evidence="6">
    <location>
        <begin position="261"/>
        <end position="284"/>
    </location>
</feature>
<dbReference type="PANTHER" id="PTHR37693">
    <property type="entry name" value="PHOSPHATIDYLGLYCEROL LYSYLTRANSFERASE"/>
    <property type="match status" value="1"/>
</dbReference>
<dbReference type="GO" id="GO:0050071">
    <property type="term" value="F:phosphatidylglycerol lysyltransferase activity"/>
    <property type="evidence" value="ECO:0007669"/>
    <property type="project" value="UniProtKB-EC"/>
</dbReference>
<evidence type="ECO:0000256" key="3">
    <source>
        <dbReference type="ARBA" id="ARBA00022692"/>
    </source>
</evidence>
<accession>A0A0R2KUU7</accession>
<evidence type="ECO:0000256" key="6">
    <source>
        <dbReference type="RuleBase" id="RU363042"/>
    </source>
</evidence>
<keyword evidence="6" id="KW-0046">Antibiotic resistance</keyword>
<keyword evidence="5 6" id="KW-0472">Membrane</keyword>
<keyword evidence="2" id="KW-1003">Cell membrane</keyword>
<keyword evidence="3 6" id="KW-0812">Transmembrane</keyword>
<dbReference type="PATRIC" id="fig|331679.3.peg.700"/>
<keyword evidence="9" id="KW-1185">Reference proteome</keyword>
<dbReference type="AlphaFoldDB" id="A0A0R2KUU7"/>
<dbReference type="GO" id="GO:0006629">
    <property type="term" value="P:lipid metabolic process"/>
    <property type="evidence" value="ECO:0007669"/>
    <property type="project" value="UniProtKB-KW"/>
</dbReference>
<dbReference type="EMBL" id="JQBX01000019">
    <property type="protein sequence ID" value="KRN93275.1"/>
    <property type="molecule type" value="Genomic_DNA"/>
</dbReference>
<dbReference type="InterPro" id="IPR022791">
    <property type="entry name" value="L-PG_synthase/AglD"/>
</dbReference>
<evidence type="ECO:0000313" key="8">
    <source>
        <dbReference type="EMBL" id="TLQ03248.1"/>
    </source>
</evidence>
<comment type="function">
    <text evidence="6">Catalyzes the transfer of a lysyl group from L-lysyl-tRNA(Lys) to membrane-bound phosphatidylglycerol (PG), which produces lysylphosphatidylglycerol (LPG), a major component of the bacterial membrane with a positive net charge. LPG synthesis contributes to bacterial virulence as it is involved in the resistance mechanism against cationic antimicrobial peptides (CAMP) produces by the host's immune system (defensins, cathelicidins) and by the competing microorganisms.</text>
</comment>
<gene>
    <name evidence="6" type="primary">mprF</name>
    <name evidence="8" type="ORF">FEZ51_10135</name>
    <name evidence="7" type="ORF">IV81_GL000693</name>
</gene>
<feature type="transmembrane region" description="Helical" evidence="6">
    <location>
        <begin position="228"/>
        <end position="255"/>
    </location>
</feature>
<evidence type="ECO:0000256" key="5">
    <source>
        <dbReference type="ARBA" id="ARBA00023136"/>
    </source>
</evidence>
<evidence type="ECO:0000313" key="10">
    <source>
        <dbReference type="Proteomes" id="UP000305541"/>
    </source>
</evidence>
<sequence>MSRKNKVVLVIMIMVGILIFGFSLRNVNLNQVARDIVHLNVGWMFAALICIILYLGFESVATKVLVESNGDKLTWKDAIRIPLIEQLFNGLTPFSSGGQPAQLVALMQSGIEGGRASSVLLMKFVVFQSMVVINFIFSLLIGFQYLEEKIRFLSWFVLFGFMIHLAVIIGLLMIMYWHNFTKRLISLIFIPIKKFTSEERYNGWRVSIDQKVDSFYHESVRMKTQWRLLVKVSVITFFQLLFYYLIPYFILLALGRTDVNIVMVTCLHVLIFMVISLFPIPGGAGGAEYGFSVIFSQFVGNSSKLVLAMMLWRLLTYYFGMFAGMFALVIKPNKINRVKKIKTSE</sequence>
<dbReference type="Proteomes" id="UP000305541">
    <property type="component" value="Unassembled WGS sequence"/>
</dbReference>
<keyword evidence="6" id="KW-0443">Lipid metabolism</keyword>
<evidence type="ECO:0000313" key="7">
    <source>
        <dbReference type="EMBL" id="KRN93275.1"/>
    </source>
</evidence>
<feature type="transmembrane region" description="Helical" evidence="6">
    <location>
        <begin position="36"/>
        <end position="57"/>
    </location>
</feature>
<feature type="transmembrane region" description="Helical" evidence="6">
    <location>
        <begin position="152"/>
        <end position="177"/>
    </location>
</feature>
<proteinExistence type="inferred from homology"/>
<dbReference type="NCBIfam" id="TIGR00374">
    <property type="entry name" value="flippase-like domain"/>
    <property type="match status" value="1"/>
</dbReference>
<dbReference type="GO" id="GO:0005886">
    <property type="term" value="C:plasma membrane"/>
    <property type="evidence" value="ECO:0007669"/>
    <property type="project" value="UniProtKB-SubCell"/>
</dbReference>
<dbReference type="PANTHER" id="PTHR37693:SF1">
    <property type="entry name" value="INTEGRAL MEMBRANE PROTEIN"/>
    <property type="match status" value="1"/>
</dbReference>
<evidence type="ECO:0000256" key="4">
    <source>
        <dbReference type="ARBA" id="ARBA00022989"/>
    </source>
</evidence>
<keyword evidence="6" id="KW-0808">Transferase</keyword>
<dbReference type="GO" id="GO:0046677">
    <property type="term" value="P:response to antibiotic"/>
    <property type="evidence" value="ECO:0007669"/>
    <property type="project" value="UniProtKB-KW"/>
</dbReference>
<evidence type="ECO:0000256" key="2">
    <source>
        <dbReference type="ARBA" id="ARBA00022475"/>
    </source>
</evidence>
<comment type="subcellular location">
    <subcellularLocation>
        <location evidence="1 6">Cell membrane</location>
        <topology evidence="1 6">Multi-pass membrane protein</topology>
    </subcellularLocation>
</comment>
<evidence type="ECO:0000313" key="9">
    <source>
        <dbReference type="Proteomes" id="UP000051859"/>
    </source>
</evidence>
<protein>
    <recommendedName>
        <fullName evidence="6">Phosphatidylglycerol lysyltransferase</fullName>
        <ecNumber evidence="6">2.3.2.3</ecNumber>
    </recommendedName>
    <alternativeName>
        <fullName evidence="6">Lysylphosphatidylglycerol synthase</fullName>
    </alternativeName>
</protein>
<comment type="similarity">
    <text evidence="6">Belongs to the LPG synthase family.</text>
</comment>
<dbReference type="STRING" id="331679.IV81_GL000693"/>
<dbReference type="EMBL" id="VBTH01000032">
    <property type="protein sequence ID" value="TLQ03248.1"/>
    <property type="molecule type" value="Genomic_DNA"/>
</dbReference>
<keyword evidence="4 6" id="KW-1133">Transmembrane helix</keyword>
<feature type="transmembrane region" description="Helical" evidence="6">
    <location>
        <begin position="305"/>
        <end position="330"/>
    </location>
</feature>
<feature type="transmembrane region" description="Helical" evidence="6">
    <location>
        <begin position="7"/>
        <end position="24"/>
    </location>
</feature>
<dbReference type="Proteomes" id="UP000051859">
    <property type="component" value="Unassembled WGS sequence"/>
</dbReference>
<dbReference type="OrthoDB" id="9810654at2"/>
<feature type="transmembrane region" description="Helical" evidence="6">
    <location>
        <begin position="124"/>
        <end position="146"/>
    </location>
</feature>
<dbReference type="EC" id="2.3.2.3" evidence="6"/>
<dbReference type="Pfam" id="PF03706">
    <property type="entry name" value="LPG_synthase_TM"/>
    <property type="match status" value="1"/>
</dbReference>
<dbReference type="RefSeq" id="WP_057804019.1">
    <property type="nucleotide sequence ID" value="NZ_JQBX01000019.1"/>
</dbReference>
<comment type="caution">
    <text evidence="7">The sequence shown here is derived from an EMBL/GenBank/DDBJ whole genome shotgun (WGS) entry which is preliminary data.</text>
</comment>
<name>A0A0R2KUU7_9LACO</name>